<dbReference type="PROSITE" id="PS00036">
    <property type="entry name" value="BZIP_BASIC"/>
    <property type="match status" value="1"/>
</dbReference>
<gene>
    <name evidence="7" type="ORF">CR513_49100</name>
</gene>
<evidence type="ECO:0000256" key="4">
    <source>
        <dbReference type="ARBA" id="ARBA00023163"/>
    </source>
</evidence>
<dbReference type="PANTHER" id="PTHR46391:SF13">
    <property type="entry name" value="ACTIVATOR OF SPOMIN LUC3"/>
    <property type="match status" value="1"/>
</dbReference>
<keyword evidence="5" id="KW-0539">Nucleus</keyword>
<dbReference type="EMBL" id="QJKJ01011294">
    <property type="protein sequence ID" value="RDX71538.1"/>
    <property type="molecule type" value="Genomic_DNA"/>
</dbReference>
<dbReference type="InterPro" id="IPR004827">
    <property type="entry name" value="bZIP"/>
</dbReference>
<sequence>MRKMGDLKIRGELVEEQLWPKKSTLIKPIPRRAQSNVPIGAGSSFQPWPKPCKLATVPENDNLLTEENAANGSGVTFGAANDHNTAYETLPNIDQETEKRNKRIVSNRYSARRSRLKKLAYMEDLENIVKSYKR</sequence>
<keyword evidence="3" id="KW-0238">DNA-binding</keyword>
<keyword evidence="2" id="KW-0805">Transcription regulation</keyword>
<evidence type="ECO:0000313" key="8">
    <source>
        <dbReference type="Proteomes" id="UP000257109"/>
    </source>
</evidence>
<dbReference type="GO" id="GO:0003700">
    <property type="term" value="F:DNA-binding transcription factor activity"/>
    <property type="evidence" value="ECO:0007669"/>
    <property type="project" value="InterPro"/>
</dbReference>
<dbReference type="InterPro" id="IPR052483">
    <property type="entry name" value="bZIP_transcription_regulators"/>
</dbReference>
<evidence type="ECO:0000256" key="3">
    <source>
        <dbReference type="ARBA" id="ARBA00023125"/>
    </source>
</evidence>
<dbReference type="Gene3D" id="1.20.5.170">
    <property type="match status" value="1"/>
</dbReference>
<proteinExistence type="predicted"/>
<dbReference type="SUPFAM" id="SSF57959">
    <property type="entry name" value="Leucine zipper domain"/>
    <property type="match status" value="1"/>
</dbReference>
<comment type="caution">
    <text evidence="7">The sequence shown here is derived from an EMBL/GenBank/DDBJ whole genome shotgun (WGS) entry which is preliminary data.</text>
</comment>
<evidence type="ECO:0000313" key="7">
    <source>
        <dbReference type="EMBL" id="RDX71538.1"/>
    </source>
</evidence>
<comment type="subcellular location">
    <subcellularLocation>
        <location evidence="1">Nucleus</location>
    </subcellularLocation>
</comment>
<dbReference type="InterPro" id="IPR046347">
    <property type="entry name" value="bZIP_sf"/>
</dbReference>
<feature type="domain" description="BZIP" evidence="6">
    <location>
        <begin position="102"/>
        <end position="117"/>
    </location>
</feature>
<reference evidence="7" key="1">
    <citation type="submission" date="2018-05" db="EMBL/GenBank/DDBJ databases">
        <title>Draft genome of Mucuna pruriens seed.</title>
        <authorList>
            <person name="Nnadi N.E."/>
            <person name="Vos R."/>
            <person name="Hasami M.H."/>
            <person name="Devisetty U.K."/>
            <person name="Aguiy J.C."/>
        </authorList>
    </citation>
    <scope>NUCLEOTIDE SEQUENCE [LARGE SCALE GENOMIC DNA]</scope>
    <source>
        <strain evidence="7">JCA_2017</strain>
    </source>
</reference>
<organism evidence="7 8">
    <name type="scientific">Mucuna pruriens</name>
    <name type="common">Velvet bean</name>
    <name type="synonym">Dolichos pruriens</name>
    <dbReference type="NCBI Taxonomy" id="157652"/>
    <lineage>
        <taxon>Eukaryota</taxon>
        <taxon>Viridiplantae</taxon>
        <taxon>Streptophyta</taxon>
        <taxon>Embryophyta</taxon>
        <taxon>Tracheophyta</taxon>
        <taxon>Spermatophyta</taxon>
        <taxon>Magnoliopsida</taxon>
        <taxon>eudicotyledons</taxon>
        <taxon>Gunneridae</taxon>
        <taxon>Pentapetalae</taxon>
        <taxon>rosids</taxon>
        <taxon>fabids</taxon>
        <taxon>Fabales</taxon>
        <taxon>Fabaceae</taxon>
        <taxon>Papilionoideae</taxon>
        <taxon>50 kb inversion clade</taxon>
        <taxon>NPAAA clade</taxon>
        <taxon>indigoferoid/millettioid clade</taxon>
        <taxon>Phaseoleae</taxon>
        <taxon>Mucuna</taxon>
    </lineage>
</organism>
<keyword evidence="8" id="KW-1185">Reference proteome</keyword>
<dbReference type="PANTHER" id="PTHR46391">
    <property type="entry name" value="BASIC LEUCINE ZIPPER 34"/>
    <property type="match status" value="1"/>
</dbReference>
<evidence type="ECO:0000256" key="1">
    <source>
        <dbReference type="ARBA" id="ARBA00004123"/>
    </source>
</evidence>
<evidence type="ECO:0000259" key="6">
    <source>
        <dbReference type="PROSITE" id="PS00036"/>
    </source>
</evidence>
<dbReference type="Pfam" id="PF00170">
    <property type="entry name" value="bZIP_1"/>
    <property type="match status" value="1"/>
</dbReference>
<dbReference type="GO" id="GO:0003677">
    <property type="term" value="F:DNA binding"/>
    <property type="evidence" value="ECO:0007669"/>
    <property type="project" value="UniProtKB-KW"/>
</dbReference>
<evidence type="ECO:0000256" key="2">
    <source>
        <dbReference type="ARBA" id="ARBA00023015"/>
    </source>
</evidence>
<dbReference type="AlphaFoldDB" id="A0A371EZR9"/>
<feature type="non-terminal residue" evidence="7">
    <location>
        <position position="1"/>
    </location>
</feature>
<dbReference type="OrthoDB" id="1436947at2759"/>
<dbReference type="CDD" id="cd14702">
    <property type="entry name" value="bZIP_plant_GBF1"/>
    <property type="match status" value="1"/>
</dbReference>
<keyword evidence="4" id="KW-0804">Transcription</keyword>
<dbReference type="GO" id="GO:0005634">
    <property type="term" value="C:nucleus"/>
    <property type="evidence" value="ECO:0007669"/>
    <property type="project" value="UniProtKB-SubCell"/>
</dbReference>
<accession>A0A371EZR9</accession>
<name>A0A371EZR9_MUCPR</name>
<evidence type="ECO:0000256" key="5">
    <source>
        <dbReference type="ARBA" id="ARBA00023242"/>
    </source>
</evidence>
<dbReference type="GO" id="GO:0045893">
    <property type="term" value="P:positive regulation of DNA-templated transcription"/>
    <property type="evidence" value="ECO:0007669"/>
    <property type="project" value="TreeGrafter"/>
</dbReference>
<dbReference type="Proteomes" id="UP000257109">
    <property type="component" value="Unassembled WGS sequence"/>
</dbReference>
<protein>
    <recommendedName>
        <fullName evidence="6">BZIP domain-containing protein</fullName>
    </recommendedName>
</protein>
<dbReference type="InterPro" id="IPR045314">
    <property type="entry name" value="bZIP_plant_GBF1"/>
</dbReference>